<dbReference type="Pfam" id="PF13508">
    <property type="entry name" value="Acetyltransf_7"/>
    <property type="match status" value="1"/>
</dbReference>
<dbReference type="Gene3D" id="3.40.50.360">
    <property type="match status" value="1"/>
</dbReference>
<dbReference type="Proteomes" id="UP001500280">
    <property type="component" value="Unassembled WGS sequence"/>
</dbReference>
<dbReference type="Gene3D" id="3.40.630.30">
    <property type="match status" value="1"/>
</dbReference>
<keyword evidence="3" id="KW-1185">Reference proteome</keyword>
<dbReference type="InterPro" id="IPR029039">
    <property type="entry name" value="Flavoprotein-like_sf"/>
</dbReference>
<dbReference type="SUPFAM" id="SSF52218">
    <property type="entry name" value="Flavoproteins"/>
    <property type="match status" value="1"/>
</dbReference>
<sequence length="346" mass="37080">MLVVASTRPGRLGPAIGEWFVRATAATAAELEIEIDVADLAEVGLPFLDEPEHPSTGVYVHAHTRAWSSRVDAADAFVFVTAEYNFAMPATLKNAFDFLSREWAWKSCLFVGYGNTSAGSRAVQMARGVAATMRMLSIGGDVYLRIADDVFEGEVVANERREGYARGGLTQLARAAAVLRPLRGQDGRIVPARTGDVPELVVLQRACWVDEAIANQTLDLPALTETAAQVEAALADWQVWVIRSGARLIASVRARRDGEAWLIGRLMVAPDYRHQGLGQQLLAHAESHAPAGTATIALHTGVRSTGPQTLYRQAGYTLTPEGAPPGAVTMRKAAVLAESAVGMNLP</sequence>
<organism evidence="2 3">
    <name type="scientific">Kribbella yunnanensis</name>
    <dbReference type="NCBI Taxonomy" id="190194"/>
    <lineage>
        <taxon>Bacteria</taxon>
        <taxon>Bacillati</taxon>
        <taxon>Actinomycetota</taxon>
        <taxon>Actinomycetes</taxon>
        <taxon>Propionibacteriales</taxon>
        <taxon>Kribbellaceae</taxon>
        <taxon>Kribbella</taxon>
    </lineage>
</organism>
<protein>
    <submittedName>
        <fullName evidence="2">Bifunctional NAD(P)H-dependent oxidoreductase/GNAT family N-acetyltransferase</fullName>
    </submittedName>
</protein>
<accession>A0ABN2I6D1</accession>
<evidence type="ECO:0000313" key="3">
    <source>
        <dbReference type="Proteomes" id="UP001500280"/>
    </source>
</evidence>
<feature type="domain" description="N-acetyltransferase" evidence="1">
    <location>
        <begin position="187"/>
        <end position="335"/>
    </location>
</feature>
<dbReference type="InterPro" id="IPR050712">
    <property type="entry name" value="NAD(P)H-dep_reductase"/>
</dbReference>
<dbReference type="EMBL" id="BAAANF010000017">
    <property type="protein sequence ID" value="GAA1699463.1"/>
    <property type="molecule type" value="Genomic_DNA"/>
</dbReference>
<gene>
    <name evidence="2" type="ORF">GCM10009745_52580</name>
</gene>
<dbReference type="PANTHER" id="PTHR30543:SF21">
    <property type="entry name" value="NAD(P)H-DEPENDENT FMN REDUCTASE LOT6"/>
    <property type="match status" value="1"/>
</dbReference>
<dbReference type="InterPro" id="IPR000182">
    <property type="entry name" value="GNAT_dom"/>
</dbReference>
<evidence type="ECO:0000259" key="1">
    <source>
        <dbReference type="PROSITE" id="PS51186"/>
    </source>
</evidence>
<reference evidence="2 3" key="1">
    <citation type="journal article" date="2019" name="Int. J. Syst. Evol. Microbiol.">
        <title>The Global Catalogue of Microorganisms (GCM) 10K type strain sequencing project: providing services to taxonomists for standard genome sequencing and annotation.</title>
        <authorList>
            <consortium name="The Broad Institute Genomics Platform"/>
            <consortium name="The Broad Institute Genome Sequencing Center for Infectious Disease"/>
            <person name="Wu L."/>
            <person name="Ma J."/>
        </authorList>
    </citation>
    <scope>NUCLEOTIDE SEQUENCE [LARGE SCALE GENOMIC DNA]</scope>
    <source>
        <strain evidence="2 3">JCM 14307</strain>
    </source>
</reference>
<proteinExistence type="predicted"/>
<dbReference type="PANTHER" id="PTHR30543">
    <property type="entry name" value="CHROMATE REDUCTASE"/>
    <property type="match status" value="1"/>
</dbReference>
<dbReference type="InterPro" id="IPR016181">
    <property type="entry name" value="Acyl_CoA_acyltransferase"/>
</dbReference>
<dbReference type="Pfam" id="PF03358">
    <property type="entry name" value="FMN_red"/>
    <property type="match status" value="1"/>
</dbReference>
<comment type="caution">
    <text evidence="2">The sequence shown here is derived from an EMBL/GenBank/DDBJ whole genome shotgun (WGS) entry which is preliminary data.</text>
</comment>
<dbReference type="CDD" id="cd04301">
    <property type="entry name" value="NAT_SF"/>
    <property type="match status" value="1"/>
</dbReference>
<dbReference type="InterPro" id="IPR005025">
    <property type="entry name" value="FMN_Rdtase-like_dom"/>
</dbReference>
<dbReference type="SUPFAM" id="SSF55729">
    <property type="entry name" value="Acyl-CoA N-acyltransferases (Nat)"/>
    <property type="match status" value="1"/>
</dbReference>
<dbReference type="PROSITE" id="PS51186">
    <property type="entry name" value="GNAT"/>
    <property type="match status" value="1"/>
</dbReference>
<name>A0ABN2I6D1_9ACTN</name>
<evidence type="ECO:0000313" key="2">
    <source>
        <dbReference type="EMBL" id="GAA1699463.1"/>
    </source>
</evidence>